<name>A0A5S6QZE8_TRIMR</name>
<comment type="similarity">
    <text evidence="1">Belongs to the glycine N-acyltransferase family.</text>
</comment>
<dbReference type="GO" id="GO:0005739">
    <property type="term" value="C:mitochondrion"/>
    <property type="evidence" value="ECO:0007669"/>
    <property type="project" value="InterPro"/>
</dbReference>
<evidence type="ECO:0000256" key="1">
    <source>
        <dbReference type="RuleBase" id="RU368002"/>
    </source>
</evidence>
<dbReference type="Gene3D" id="3.40.630.30">
    <property type="match status" value="1"/>
</dbReference>
<keyword evidence="1" id="KW-0012">Acyltransferase</keyword>
<evidence type="ECO:0000313" key="3">
    <source>
        <dbReference type="Proteomes" id="UP000046395"/>
    </source>
</evidence>
<dbReference type="Proteomes" id="UP000046395">
    <property type="component" value="Unassembled WGS sequence"/>
</dbReference>
<dbReference type="AlphaFoldDB" id="A0A5S6QZE8"/>
<evidence type="ECO:0000313" key="4">
    <source>
        <dbReference type="WBParaSite" id="TMUE_3000012287.1"/>
    </source>
</evidence>
<dbReference type="InterPro" id="IPR016181">
    <property type="entry name" value="Acyl_CoA_acyltransferase"/>
</dbReference>
<dbReference type="WBParaSite" id="TMUE_3000012287.1">
    <property type="protein sequence ID" value="TMUE_3000012287.1"/>
    <property type="gene ID" value="WBGene00301524"/>
</dbReference>
<dbReference type="PANTHER" id="PTHR15298:SF1">
    <property type="entry name" value="GLYCINE N-ACYLTRANSFERASE-LIKE PROTEIN"/>
    <property type="match status" value="1"/>
</dbReference>
<dbReference type="SUPFAM" id="SSF55729">
    <property type="entry name" value="Acyl-CoA N-acyltransferases (Nat)"/>
    <property type="match status" value="1"/>
</dbReference>
<keyword evidence="3" id="KW-1185">Reference proteome</keyword>
<keyword evidence="1" id="KW-0808">Transferase</keyword>
<dbReference type="InterPro" id="IPR010313">
    <property type="entry name" value="Glycine_N-acyltransferase"/>
</dbReference>
<dbReference type="STRING" id="70415.A0A5S6QZE8"/>
<dbReference type="Pfam" id="PF08445">
    <property type="entry name" value="FR47"/>
    <property type="match status" value="1"/>
</dbReference>
<dbReference type="GO" id="GO:0047961">
    <property type="term" value="F:glycine N-acyltransferase activity"/>
    <property type="evidence" value="ECO:0007669"/>
    <property type="project" value="InterPro"/>
</dbReference>
<accession>A0A5S6QZE8</accession>
<dbReference type="EC" id="2.3.1.-" evidence="1"/>
<organism evidence="3 4">
    <name type="scientific">Trichuris muris</name>
    <name type="common">Mouse whipworm</name>
    <dbReference type="NCBI Taxonomy" id="70415"/>
    <lineage>
        <taxon>Eukaryota</taxon>
        <taxon>Metazoa</taxon>
        <taxon>Ecdysozoa</taxon>
        <taxon>Nematoda</taxon>
        <taxon>Enoplea</taxon>
        <taxon>Dorylaimia</taxon>
        <taxon>Trichinellida</taxon>
        <taxon>Trichuridae</taxon>
        <taxon>Trichuris</taxon>
    </lineage>
</organism>
<protein>
    <recommendedName>
        <fullName evidence="1">Glycine N-acyltransferase-like protein</fullName>
        <ecNumber evidence="1">2.3.1.-</ecNumber>
    </recommendedName>
</protein>
<evidence type="ECO:0000259" key="2">
    <source>
        <dbReference type="PROSITE" id="PS51186"/>
    </source>
</evidence>
<dbReference type="PANTHER" id="PTHR15298">
    <property type="entry name" value="L-COA N-ACYLTRANSFERASE-RELATED"/>
    <property type="match status" value="1"/>
</dbReference>
<sequence>MLHDVVASEMGQAMCLTQRHLPKSIVVHHWLHIRLHIFPRSSSSQDSTITSICYANRWPEPSALCVIDFSPFSGIDHYPYVAFFATEDEQPENLLSFLRSIEGQHKFSEGDGFLAVSLPACWLNLFQEAFCSDGFILDELKELKVYWLAPERLCQLNEAVDAAQFDKRFYADTLKDEDARLVDSCWAHRFEQSWRLVQHRINRFPNSCFRTKSDNTLAAFVLVDSEYGYINNLFVFPAFRRLGLGSAVELSLICKLTKIGFTPYKHIVLDNKASLQMTSKSKFWQFAGFHSYWLQLRSAEKLT</sequence>
<feature type="domain" description="N-acetyltransferase" evidence="2">
    <location>
        <begin position="169"/>
        <end position="303"/>
    </location>
</feature>
<dbReference type="InterPro" id="IPR013653">
    <property type="entry name" value="GCN5-like_dom"/>
</dbReference>
<dbReference type="InterPro" id="IPR000182">
    <property type="entry name" value="GNAT_dom"/>
</dbReference>
<dbReference type="PROSITE" id="PS51186">
    <property type="entry name" value="GNAT"/>
    <property type="match status" value="1"/>
</dbReference>
<proteinExistence type="inferred from homology"/>
<dbReference type="CDD" id="cd04301">
    <property type="entry name" value="NAT_SF"/>
    <property type="match status" value="1"/>
</dbReference>
<reference evidence="4" key="1">
    <citation type="submission" date="2019-12" db="UniProtKB">
        <authorList>
            <consortium name="WormBaseParasite"/>
        </authorList>
    </citation>
    <scope>IDENTIFICATION</scope>
</reference>